<dbReference type="PANTHER" id="PTHR12526">
    <property type="entry name" value="GLYCOSYLTRANSFERASE"/>
    <property type="match status" value="1"/>
</dbReference>
<dbReference type="EMBL" id="FPKU01000002">
    <property type="protein sequence ID" value="SFZ84701.1"/>
    <property type="molecule type" value="Genomic_DNA"/>
</dbReference>
<dbReference type="InterPro" id="IPR001296">
    <property type="entry name" value="Glyco_trans_1"/>
</dbReference>
<reference evidence="3 4" key="1">
    <citation type="submission" date="2016-11" db="EMBL/GenBank/DDBJ databases">
        <authorList>
            <person name="Jaros S."/>
            <person name="Januszkiewicz K."/>
            <person name="Wedrychowicz H."/>
        </authorList>
    </citation>
    <scope>NUCLEOTIDE SEQUENCE [LARGE SCALE GENOMIC DNA]</scope>
    <source>
        <strain evidence="3 4">ATCC 23634</strain>
    </source>
</reference>
<evidence type="ECO:0000259" key="2">
    <source>
        <dbReference type="Pfam" id="PF13439"/>
    </source>
</evidence>
<dbReference type="AlphaFoldDB" id="A0A1K2HY49"/>
<dbReference type="STRING" id="665118.SAMN02983003_2165"/>
<organism evidence="3 4">
    <name type="scientific">Devosia enhydra</name>
    <dbReference type="NCBI Taxonomy" id="665118"/>
    <lineage>
        <taxon>Bacteria</taxon>
        <taxon>Pseudomonadati</taxon>
        <taxon>Pseudomonadota</taxon>
        <taxon>Alphaproteobacteria</taxon>
        <taxon>Hyphomicrobiales</taxon>
        <taxon>Devosiaceae</taxon>
        <taxon>Devosia</taxon>
    </lineage>
</organism>
<sequence>MKRIVLATDSAQPSGMGEHMLTLGAALSGFDITLACPEGEAGRALLRKAALAGLAIKAIDLDRLDRFGTWIRAAAIDLVHVHAGIGWEGHDLVRVAKAAGVPVVRTEHLPYLLTSPVQQAQYRAMLMSVDRRIAVSDAVAASHEGTGPGRHYVVRNGLSPRLPSRPAEETRQRLGLAPTDTVLLSVARLTPQKDHMALIDAAPRVLARHKGAKFIFVGSGSEAEAVGAAIAARGLGDSIRLLGHRDDVPDLLAIANLFILPSRFEGLSLALLEAMAAGVPALATAVGGNLEALGQSHPLQVPPGDSDALAGAILRAIEDKALASAAARGAQARFQAGFAADRMAAETAAIYLSLPSISGTRP</sequence>
<feature type="domain" description="Glycosyltransferase subfamily 4-like N-terminal" evidence="2">
    <location>
        <begin position="14"/>
        <end position="159"/>
    </location>
</feature>
<dbReference type="Proteomes" id="UP000183447">
    <property type="component" value="Unassembled WGS sequence"/>
</dbReference>
<dbReference type="InterPro" id="IPR028098">
    <property type="entry name" value="Glyco_trans_4-like_N"/>
</dbReference>
<proteinExistence type="predicted"/>
<keyword evidence="3" id="KW-0808">Transferase</keyword>
<dbReference type="Pfam" id="PF00534">
    <property type="entry name" value="Glycos_transf_1"/>
    <property type="match status" value="1"/>
</dbReference>
<evidence type="ECO:0000259" key="1">
    <source>
        <dbReference type="Pfam" id="PF00534"/>
    </source>
</evidence>
<dbReference type="GO" id="GO:0016757">
    <property type="term" value="F:glycosyltransferase activity"/>
    <property type="evidence" value="ECO:0007669"/>
    <property type="project" value="InterPro"/>
</dbReference>
<feature type="domain" description="Glycosyl transferase family 1" evidence="1">
    <location>
        <begin position="168"/>
        <end position="330"/>
    </location>
</feature>
<gene>
    <name evidence="3" type="ORF">SAMN02983003_2165</name>
</gene>
<evidence type="ECO:0000313" key="4">
    <source>
        <dbReference type="Proteomes" id="UP000183447"/>
    </source>
</evidence>
<dbReference type="PANTHER" id="PTHR12526:SF636">
    <property type="entry name" value="BLL3647 PROTEIN"/>
    <property type="match status" value="1"/>
</dbReference>
<dbReference type="CDD" id="cd03801">
    <property type="entry name" value="GT4_PimA-like"/>
    <property type="match status" value="1"/>
</dbReference>
<protein>
    <submittedName>
        <fullName evidence="3">Glycosyltransferase involved in cell wall bisynthesis</fullName>
    </submittedName>
</protein>
<evidence type="ECO:0000313" key="3">
    <source>
        <dbReference type="EMBL" id="SFZ84701.1"/>
    </source>
</evidence>
<name>A0A1K2HY49_9HYPH</name>
<dbReference type="Pfam" id="PF13439">
    <property type="entry name" value="Glyco_transf_4"/>
    <property type="match status" value="1"/>
</dbReference>
<keyword evidence="4" id="KW-1185">Reference proteome</keyword>
<dbReference type="SUPFAM" id="SSF53756">
    <property type="entry name" value="UDP-Glycosyltransferase/glycogen phosphorylase"/>
    <property type="match status" value="1"/>
</dbReference>
<accession>A0A1K2HY49</accession>
<dbReference type="Gene3D" id="3.40.50.2000">
    <property type="entry name" value="Glycogen Phosphorylase B"/>
    <property type="match status" value="2"/>
</dbReference>